<dbReference type="Pfam" id="PF00990">
    <property type="entry name" value="GGDEF"/>
    <property type="match status" value="1"/>
</dbReference>
<keyword evidence="3" id="KW-1133">Transmembrane helix</keyword>
<name>A0ABP3X769_9ALTE</name>
<evidence type="ECO:0000256" key="1">
    <source>
        <dbReference type="ARBA" id="ARBA00012528"/>
    </source>
</evidence>
<comment type="catalytic activity">
    <reaction evidence="2">
        <text>2 GTP = 3',3'-c-di-GMP + 2 diphosphate</text>
        <dbReference type="Rhea" id="RHEA:24898"/>
        <dbReference type="ChEBI" id="CHEBI:33019"/>
        <dbReference type="ChEBI" id="CHEBI:37565"/>
        <dbReference type="ChEBI" id="CHEBI:58805"/>
        <dbReference type="EC" id="2.7.7.65"/>
    </reaction>
</comment>
<protein>
    <recommendedName>
        <fullName evidence="1">diguanylate cyclase</fullName>
        <ecNumber evidence="1">2.7.7.65</ecNumber>
    </recommendedName>
</protein>
<evidence type="ECO:0000259" key="4">
    <source>
        <dbReference type="PROSITE" id="PS50887"/>
    </source>
</evidence>
<organism evidence="5 6">
    <name type="scientific">Aliiglaciecola litoralis</name>
    <dbReference type="NCBI Taxonomy" id="582857"/>
    <lineage>
        <taxon>Bacteria</taxon>
        <taxon>Pseudomonadati</taxon>
        <taxon>Pseudomonadota</taxon>
        <taxon>Gammaproteobacteria</taxon>
        <taxon>Alteromonadales</taxon>
        <taxon>Alteromonadaceae</taxon>
        <taxon>Aliiglaciecola</taxon>
    </lineage>
</organism>
<dbReference type="InterPro" id="IPR029787">
    <property type="entry name" value="Nucleotide_cyclase"/>
</dbReference>
<evidence type="ECO:0000313" key="6">
    <source>
        <dbReference type="Proteomes" id="UP001500359"/>
    </source>
</evidence>
<dbReference type="EC" id="2.7.7.65" evidence="1"/>
<evidence type="ECO:0000313" key="5">
    <source>
        <dbReference type="EMBL" id="GAA0859927.1"/>
    </source>
</evidence>
<evidence type="ECO:0000256" key="3">
    <source>
        <dbReference type="SAM" id="Phobius"/>
    </source>
</evidence>
<proteinExistence type="predicted"/>
<dbReference type="PANTHER" id="PTHR45138">
    <property type="entry name" value="REGULATORY COMPONENTS OF SENSORY TRANSDUCTION SYSTEM"/>
    <property type="match status" value="1"/>
</dbReference>
<dbReference type="EMBL" id="BAAAFD010000016">
    <property type="protein sequence ID" value="GAA0859927.1"/>
    <property type="molecule type" value="Genomic_DNA"/>
</dbReference>
<dbReference type="NCBIfam" id="TIGR00254">
    <property type="entry name" value="GGDEF"/>
    <property type="match status" value="1"/>
</dbReference>
<dbReference type="InterPro" id="IPR043128">
    <property type="entry name" value="Rev_trsase/Diguanyl_cyclase"/>
</dbReference>
<feature type="transmembrane region" description="Helical" evidence="3">
    <location>
        <begin position="114"/>
        <end position="133"/>
    </location>
</feature>
<feature type="transmembrane region" description="Helical" evidence="3">
    <location>
        <begin position="38"/>
        <end position="58"/>
    </location>
</feature>
<reference evidence="6" key="1">
    <citation type="journal article" date="2019" name="Int. J. Syst. Evol. Microbiol.">
        <title>The Global Catalogue of Microorganisms (GCM) 10K type strain sequencing project: providing services to taxonomists for standard genome sequencing and annotation.</title>
        <authorList>
            <consortium name="The Broad Institute Genomics Platform"/>
            <consortium name="The Broad Institute Genome Sequencing Center for Infectious Disease"/>
            <person name="Wu L."/>
            <person name="Ma J."/>
        </authorList>
    </citation>
    <scope>NUCLEOTIDE SEQUENCE [LARGE SCALE GENOMIC DNA]</scope>
    <source>
        <strain evidence="6">JCM 15896</strain>
    </source>
</reference>
<feature type="domain" description="GGDEF" evidence="4">
    <location>
        <begin position="212"/>
        <end position="347"/>
    </location>
</feature>
<sequence>MDLQATRYTLTKKAALLMFVAITFATLVRPLISELPVILTYLGIINSLISGLLYALLLHAKPRSLYIYLVIVAGYSFIIPLFVLSGGVNSQFAVLLPITPVFVCLLTSARVGHFVGGALILMIIALQIIDFRLAEPIMPSIPDNIAHAKAFWLCMACLISMFFGSQYDRLSTSLGNRLQQQASIDPLTNLLNRRCILEHLKELIDEPMKDTAWISVMMIDVDNFKALNDQYGHLFGDACLTAVAKSLKHSVRNESDFIGRYGGEEFLIVLDGVDQTNTHKVAEKIRNAVEQLELHQDNDKVAVTITIGYCCLPVKDVIDVAHIISLADEALYVGKTSSRNCVVGAEEGQLMTAKITS</sequence>
<dbReference type="PROSITE" id="PS50887">
    <property type="entry name" value="GGDEF"/>
    <property type="match status" value="1"/>
</dbReference>
<dbReference type="SMART" id="SM00267">
    <property type="entry name" value="GGDEF"/>
    <property type="match status" value="1"/>
</dbReference>
<dbReference type="RefSeq" id="WP_343862377.1">
    <property type="nucleotide sequence ID" value="NZ_BAAAFD010000016.1"/>
</dbReference>
<dbReference type="PANTHER" id="PTHR45138:SF9">
    <property type="entry name" value="DIGUANYLATE CYCLASE DGCM-RELATED"/>
    <property type="match status" value="1"/>
</dbReference>
<dbReference type="SUPFAM" id="SSF55073">
    <property type="entry name" value="Nucleotide cyclase"/>
    <property type="match status" value="1"/>
</dbReference>
<keyword evidence="3" id="KW-0812">Transmembrane</keyword>
<evidence type="ECO:0000256" key="2">
    <source>
        <dbReference type="ARBA" id="ARBA00034247"/>
    </source>
</evidence>
<dbReference type="Proteomes" id="UP001500359">
    <property type="component" value="Unassembled WGS sequence"/>
</dbReference>
<feature type="transmembrane region" description="Helical" evidence="3">
    <location>
        <begin position="14"/>
        <end position="32"/>
    </location>
</feature>
<keyword evidence="3" id="KW-0472">Membrane</keyword>
<feature type="transmembrane region" description="Helical" evidence="3">
    <location>
        <begin position="65"/>
        <end position="84"/>
    </location>
</feature>
<dbReference type="Gene3D" id="3.30.70.270">
    <property type="match status" value="1"/>
</dbReference>
<feature type="transmembrane region" description="Helical" evidence="3">
    <location>
        <begin position="145"/>
        <end position="164"/>
    </location>
</feature>
<dbReference type="InterPro" id="IPR000160">
    <property type="entry name" value="GGDEF_dom"/>
</dbReference>
<dbReference type="CDD" id="cd01949">
    <property type="entry name" value="GGDEF"/>
    <property type="match status" value="1"/>
</dbReference>
<keyword evidence="6" id="KW-1185">Reference proteome</keyword>
<accession>A0ABP3X769</accession>
<comment type="caution">
    <text evidence="5">The sequence shown here is derived from an EMBL/GenBank/DDBJ whole genome shotgun (WGS) entry which is preliminary data.</text>
</comment>
<dbReference type="InterPro" id="IPR050469">
    <property type="entry name" value="Diguanylate_Cyclase"/>
</dbReference>
<gene>
    <name evidence="5" type="ORF">GCM10009114_35250</name>
</gene>